<name>A0A4R5XFB5_9AGAM</name>
<organism evidence="2 3">
    <name type="scientific">Rickenella mellea</name>
    <dbReference type="NCBI Taxonomy" id="50990"/>
    <lineage>
        <taxon>Eukaryota</taxon>
        <taxon>Fungi</taxon>
        <taxon>Dikarya</taxon>
        <taxon>Basidiomycota</taxon>
        <taxon>Agaricomycotina</taxon>
        <taxon>Agaricomycetes</taxon>
        <taxon>Hymenochaetales</taxon>
        <taxon>Rickenellaceae</taxon>
        <taxon>Rickenella</taxon>
    </lineage>
</organism>
<evidence type="ECO:0000313" key="3">
    <source>
        <dbReference type="Proteomes" id="UP000294933"/>
    </source>
</evidence>
<feature type="compositionally biased region" description="Polar residues" evidence="1">
    <location>
        <begin position="432"/>
        <end position="443"/>
    </location>
</feature>
<feature type="compositionally biased region" description="Low complexity" evidence="1">
    <location>
        <begin position="383"/>
        <end position="394"/>
    </location>
</feature>
<feature type="compositionally biased region" description="Pro residues" evidence="1">
    <location>
        <begin position="463"/>
        <end position="472"/>
    </location>
</feature>
<feature type="compositionally biased region" description="Low complexity" evidence="1">
    <location>
        <begin position="229"/>
        <end position="265"/>
    </location>
</feature>
<feature type="compositionally biased region" description="Polar residues" evidence="1">
    <location>
        <begin position="194"/>
        <end position="209"/>
    </location>
</feature>
<feature type="region of interest" description="Disordered" evidence="1">
    <location>
        <begin position="307"/>
        <end position="555"/>
    </location>
</feature>
<keyword evidence="3" id="KW-1185">Reference proteome</keyword>
<dbReference type="Proteomes" id="UP000294933">
    <property type="component" value="Unassembled WGS sequence"/>
</dbReference>
<protein>
    <submittedName>
        <fullName evidence="2">Uncharacterized protein</fullName>
    </submittedName>
</protein>
<feature type="region of interest" description="Disordered" evidence="1">
    <location>
        <begin position="183"/>
        <end position="283"/>
    </location>
</feature>
<sequence length="555" mass="60196">MMAMYPSRDLIRSGSSPMALVAEAEGSNRDSYILDPPLGITSFHASTSVPLSRSGSLNASTPFITPHQPATVDTSPSTLERVPTEILTTPPSSPEQPTQKTLLEGYGIKVRDFAHENVLPPVPVVKRLPRPVLPYGRQLKRVRTPEDDEDDAEWNKLLEKRRLDNEAKRAELERKSADPAALDEGFVGIRTNPHFDTSKWSPAGTSKTSPHAPRQLHGPSMPSTPPLALRLLRQFSRSPQSQPQPQYEVESQSQSQSQSLFQSQPPLDPASQTDSEFDGCATPLLTPQASTAFPFLNSSSFSESQVAHLISESQNPTSDIPASQMGYPESQSQTEGSVLANTLQPSPFDRDFTRNTSPSPPRPRKEIGFSTMDTELPSAAGYTSLRSRSTPSTPAKGDPPTPKSTMSSPSPRRNLKRVRDDSTPPPYDLKGNSASHSGPQGTPTSPPRYFLRNKRSPSSSPLSSPPSEPTPPLTDLSPQSPQRVTRVRASPTRAKLRSAGPRASPRRVSPRLSAMPMPVSGTRASGHAKTKDEAKESPNARPLRKSARGGASTNR</sequence>
<dbReference type="VEuPathDB" id="FungiDB:BD410DRAFT_823850"/>
<accession>A0A4R5XFB5</accession>
<evidence type="ECO:0000256" key="1">
    <source>
        <dbReference type="SAM" id="MobiDB-lite"/>
    </source>
</evidence>
<feature type="compositionally biased region" description="Polar residues" evidence="1">
    <location>
        <begin position="329"/>
        <end position="345"/>
    </location>
</feature>
<dbReference type="EMBL" id="ML170156">
    <property type="protein sequence ID" value="TDL29850.1"/>
    <property type="molecule type" value="Genomic_DNA"/>
</dbReference>
<gene>
    <name evidence="2" type="ORF">BD410DRAFT_823850</name>
</gene>
<dbReference type="AlphaFoldDB" id="A0A4R5XFB5"/>
<reference evidence="2 3" key="1">
    <citation type="submission" date="2018-06" db="EMBL/GenBank/DDBJ databases">
        <title>A transcriptomic atlas of mushroom development highlights an independent origin of complex multicellularity.</title>
        <authorList>
            <consortium name="DOE Joint Genome Institute"/>
            <person name="Krizsan K."/>
            <person name="Almasi E."/>
            <person name="Merenyi Z."/>
            <person name="Sahu N."/>
            <person name="Viragh M."/>
            <person name="Koszo T."/>
            <person name="Mondo S."/>
            <person name="Kiss B."/>
            <person name="Balint B."/>
            <person name="Kues U."/>
            <person name="Barry K."/>
            <person name="Hegedus J.C."/>
            <person name="Henrissat B."/>
            <person name="Johnson J."/>
            <person name="Lipzen A."/>
            <person name="Ohm R."/>
            <person name="Nagy I."/>
            <person name="Pangilinan J."/>
            <person name="Yan J."/>
            <person name="Xiong Y."/>
            <person name="Grigoriev I.V."/>
            <person name="Hibbett D.S."/>
            <person name="Nagy L.G."/>
        </authorList>
    </citation>
    <scope>NUCLEOTIDE SEQUENCE [LARGE SCALE GENOMIC DNA]</scope>
    <source>
        <strain evidence="2 3">SZMC22713</strain>
    </source>
</reference>
<evidence type="ECO:0000313" key="2">
    <source>
        <dbReference type="EMBL" id="TDL29850.1"/>
    </source>
</evidence>
<feature type="compositionally biased region" description="Polar residues" evidence="1">
    <location>
        <begin position="307"/>
        <end position="321"/>
    </location>
</feature>
<proteinExistence type="predicted"/>
<feature type="compositionally biased region" description="Basic and acidic residues" evidence="1">
    <location>
        <begin position="529"/>
        <end position="538"/>
    </location>
</feature>